<dbReference type="GO" id="GO:0000139">
    <property type="term" value="C:Golgi membrane"/>
    <property type="evidence" value="ECO:0007669"/>
    <property type="project" value="EnsemblMetazoa"/>
</dbReference>
<feature type="transmembrane region" description="Helical" evidence="9">
    <location>
        <begin position="153"/>
        <end position="170"/>
    </location>
</feature>
<sequence>MLSSTATVVQMPPSQSHRNNGLVLGVCLDQLMQHQQQQQQENHSRSAPTKTLEEEQKSTAKEQQLTSRQTRCWPPPCFILLVSLLEIFVFLYVGSAPPEDSLLIYRPDRRLQLWRFVSYALLHASWLHLGFNVVTQLLYGLPLELIHGSGRTAIIYGAGVLAGSLGTSVVDSTVYLVGASGGVYALLAAQLANVLLNFGHMRQGVAQLLAVIIFVSCDLGYTLYSRQLALVEYPSSAISVSYIAHMTGALAGLSVGLCLLRQLDGTLRPRLLRWLALGVWAIFSGFAFAFNLINTVTAQLLAEREGEVIKQHLLHDLGMQR</sequence>
<dbReference type="InterPro" id="IPR035952">
    <property type="entry name" value="Rhomboid-like_sf"/>
</dbReference>
<feature type="active site" description="Nucleophile" evidence="7">
    <location>
        <position position="180"/>
    </location>
</feature>
<evidence type="ECO:0000256" key="7">
    <source>
        <dbReference type="PIRSR" id="PIRSR037470-50"/>
    </source>
</evidence>
<evidence type="ECO:0000256" key="1">
    <source>
        <dbReference type="ARBA" id="ARBA00004141"/>
    </source>
</evidence>
<gene>
    <name evidence="11" type="primary">Dgri\GH16237</name>
    <name evidence="11" type="ORF">Dgri_GH16237</name>
</gene>
<dbReference type="GO" id="GO:0003015">
    <property type="term" value="P:heart process"/>
    <property type="evidence" value="ECO:0007669"/>
    <property type="project" value="EnsemblMetazoa"/>
</dbReference>
<dbReference type="GO" id="GO:0007427">
    <property type="term" value="P:epithelial cell migration, open tracheal system"/>
    <property type="evidence" value="ECO:0007669"/>
    <property type="project" value="EnsemblMetazoa"/>
</dbReference>
<feature type="region of interest" description="Disordered" evidence="8">
    <location>
        <begin position="37"/>
        <end position="67"/>
    </location>
</feature>
<dbReference type="InterPro" id="IPR017213">
    <property type="entry name" value="Peptidase_S54_rhomboid_met"/>
</dbReference>
<keyword evidence="5 9" id="KW-0472">Membrane</keyword>
<evidence type="ECO:0000313" key="11">
    <source>
        <dbReference type="EMBL" id="EDV96419.1"/>
    </source>
</evidence>
<dbReference type="InterPro" id="IPR022764">
    <property type="entry name" value="Peptidase_S54_rhomboid_dom"/>
</dbReference>
<dbReference type="GO" id="GO:0001752">
    <property type="term" value="P:compound eye photoreceptor fate commitment"/>
    <property type="evidence" value="ECO:0007669"/>
    <property type="project" value="EnsemblMetazoa"/>
</dbReference>
<dbReference type="SUPFAM" id="SSF144091">
    <property type="entry name" value="Rhomboid-like"/>
    <property type="match status" value="1"/>
</dbReference>
<evidence type="ECO:0000256" key="6">
    <source>
        <dbReference type="PIRNR" id="PIRNR037470"/>
    </source>
</evidence>
<dbReference type="FunCoup" id="B4IXI2">
    <property type="interactions" value="4"/>
</dbReference>
<dbReference type="MEROPS" id="S54.011"/>
<proteinExistence type="inferred from homology"/>
<feature type="compositionally biased region" description="Basic and acidic residues" evidence="8">
    <location>
        <begin position="51"/>
        <end position="60"/>
    </location>
</feature>
<evidence type="ECO:0000256" key="3">
    <source>
        <dbReference type="ARBA" id="ARBA00022692"/>
    </source>
</evidence>
<dbReference type="Gene3D" id="1.20.1540.10">
    <property type="entry name" value="Rhomboid-like"/>
    <property type="match status" value="1"/>
</dbReference>
<feature type="transmembrane region" description="Helical" evidence="9">
    <location>
        <begin position="116"/>
        <end position="141"/>
    </location>
</feature>
<dbReference type="GO" id="GO:0050714">
    <property type="term" value="P:positive regulation of protein secretion"/>
    <property type="evidence" value="ECO:0007669"/>
    <property type="project" value="EnsemblMetazoa"/>
</dbReference>
<evidence type="ECO:0000259" key="10">
    <source>
        <dbReference type="Pfam" id="PF01694"/>
    </source>
</evidence>
<dbReference type="GO" id="GO:0004252">
    <property type="term" value="F:serine-type endopeptidase activity"/>
    <property type="evidence" value="ECO:0007669"/>
    <property type="project" value="UniProtKB-UniRule"/>
</dbReference>
<feature type="transmembrane region" description="Helical" evidence="9">
    <location>
        <begin position="272"/>
        <end position="293"/>
    </location>
</feature>
<reference evidence="11 12" key="1">
    <citation type="journal article" date="2007" name="Nature">
        <title>Evolution of genes and genomes on the Drosophila phylogeny.</title>
        <authorList>
            <consortium name="Drosophila 12 Genomes Consortium"/>
            <person name="Clark A.G."/>
            <person name="Eisen M.B."/>
            <person name="Smith D.R."/>
            <person name="Bergman C.M."/>
            <person name="Oliver B."/>
            <person name="Markow T.A."/>
            <person name="Kaufman T.C."/>
            <person name="Kellis M."/>
            <person name="Gelbart W."/>
            <person name="Iyer V.N."/>
            <person name="Pollard D.A."/>
            <person name="Sackton T.B."/>
            <person name="Larracuente A.M."/>
            <person name="Singh N.D."/>
            <person name="Abad J.P."/>
            <person name="Abt D.N."/>
            <person name="Adryan B."/>
            <person name="Aguade M."/>
            <person name="Akashi H."/>
            <person name="Anderson W.W."/>
            <person name="Aquadro C.F."/>
            <person name="Ardell D.H."/>
            <person name="Arguello R."/>
            <person name="Artieri C.G."/>
            <person name="Barbash D.A."/>
            <person name="Barker D."/>
            <person name="Barsanti P."/>
            <person name="Batterham P."/>
            <person name="Batzoglou S."/>
            <person name="Begun D."/>
            <person name="Bhutkar A."/>
            <person name="Blanco E."/>
            <person name="Bosak S.A."/>
            <person name="Bradley R.K."/>
            <person name="Brand A.D."/>
            <person name="Brent M.R."/>
            <person name="Brooks A.N."/>
            <person name="Brown R.H."/>
            <person name="Butlin R.K."/>
            <person name="Caggese C."/>
            <person name="Calvi B.R."/>
            <person name="Bernardo de Carvalho A."/>
            <person name="Caspi A."/>
            <person name="Castrezana S."/>
            <person name="Celniker S.E."/>
            <person name="Chang J.L."/>
            <person name="Chapple C."/>
            <person name="Chatterji S."/>
            <person name="Chinwalla A."/>
            <person name="Civetta A."/>
            <person name="Clifton S.W."/>
            <person name="Comeron J.M."/>
            <person name="Costello J.C."/>
            <person name="Coyne J.A."/>
            <person name="Daub J."/>
            <person name="David R.G."/>
            <person name="Delcher A.L."/>
            <person name="Delehaunty K."/>
            <person name="Do C.B."/>
            <person name="Ebling H."/>
            <person name="Edwards K."/>
            <person name="Eickbush T."/>
            <person name="Evans J.D."/>
            <person name="Filipski A."/>
            <person name="Findeiss S."/>
            <person name="Freyhult E."/>
            <person name="Fulton L."/>
            <person name="Fulton R."/>
            <person name="Garcia A.C."/>
            <person name="Gardiner A."/>
            <person name="Garfield D.A."/>
            <person name="Garvin B.E."/>
            <person name="Gibson G."/>
            <person name="Gilbert D."/>
            <person name="Gnerre S."/>
            <person name="Godfrey J."/>
            <person name="Good R."/>
            <person name="Gotea V."/>
            <person name="Gravely B."/>
            <person name="Greenberg A.J."/>
            <person name="Griffiths-Jones S."/>
            <person name="Gross S."/>
            <person name="Guigo R."/>
            <person name="Gustafson E.A."/>
            <person name="Haerty W."/>
            <person name="Hahn M.W."/>
            <person name="Halligan D.L."/>
            <person name="Halpern A.L."/>
            <person name="Halter G.M."/>
            <person name="Han M.V."/>
            <person name="Heger A."/>
            <person name="Hillier L."/>
            <person name="Hinrichs A.S."/>
            <person name="Holmes I."/>
            <person name="Hoskins R.A."/>
            <person name="Hubisz M.J."/>
            <person name="Hultmark D."/>
            <person name="Huntley M.A."/>
            <person name="Jaffe D.B."/>
            <person name="Jagadeeshan S."/>
            <person name="Jeck W.R."/>
            <person name="Johnson J."/>
            <person name="Jones C.D."/>
            <person name="Jordan W.C."/>
            <person name="Karpen G.H."/>
            <person name="Kataoka E."/>
            <person name="Keightley P.D."/>
            <person name="Kheradpour P."/>
            <person name="Kirkness E.F."/>
            <person name="Koerich L.B."/>
            <person name="Kristiansen K."/>
            <person name="Kudrna D."/>
            <person name="Kulathinal R.J."/>
            <person name="Kumar S."/>
            <person name="Kwok R."/>
            <person name="Lander E."/>
            <person name="Langley C.H."/>
            <person name="Lapoint R."/>
            <person name="Lazzaro B.P."/>
            <person name="Lee S.J."/>
            <person name="Levesque L."/>
            <person name="Li R."/>
            <person name="Lin C.F."/>
            <person name="Lin M.F."/>
            <person name="Lindblad-Toh K."/>
            <person name="Llopart A."/>
            <person name="Long M."/>
            <person name="Low L."/>
            <person name="Lozovsky E."/>
            <person name="Lu J."/>
            <person name="Luo M."/>
            <person name="Machado C.A."/>
            <person name="Makalowski W."/>
            <person name="Marzo M."/>
            <person name="Matsuda M."/>
            <person name="Matzkin L."/>
            <person name="McAllister B."/>
            <person name="McBride C.S."/>
            <person name="McKernan B."/>
            <person name="McKernan K."/>
            <person name="Mendez-Lago M."/>
            <person name="Minx P."/>
            <person name="Mollenhauer M.U."/>
            <person name="Montooth K."/>
            <person name="Mount S.M."/>
            <person name="Mu X."/>
            <person name="Myers E."/>
            <person name="Negre B."/>
            <person name="Newfeld S."/>
            <person name="Nielsen R."/>
            <person name="Noor M.A."/>
            <person name="O'Grady P."/>
            <person name="Pachter L."/>
            <person name="Papaceit M."/>
            <person name="Parisi M.J."/>
            <person name="Parisi M."/>
            <person name="Parts L."/>
            <person name="Pedersen J.S."/>
            <person name="Pesole G."/>
            <person name="Phillippy A.M."/>
            <person name="Ponting C.P."/>
            <person name="Pop M."/>
            <person name="Porcelli D."/>
            <person name="Powell J.R."/>
            <person name="Prohaska S."/>
            <person name="Pruitt K."/>
            <person name="Puig M."/>
            <person name="Quesneville H."/>
            <person name="Ram K.R."/>
            <person name="Rand D."/>
            <person name="Rasmussen M.D."/>
            <person name="Reed L.K."/>
            <person name="Reenan R."/>
            <person name="Reily A."/>
            <person name="Remington K.A."/>
            <person name="Rieger T.T."/>
            <person name="Ritchie M.G."/>
            <person name="Robin C."/>
            <person name="Rogers Y.H."/>
            <person name="Rohde C."/>
            <person name="Rozas J."/>
            <person name="Rubenfield M.J."/>
            <person name="Ruiz A."/>
            <person name="Russo S."/>
            <person name="Salzberg S.L."/>
            <person name="Sanchez-Gracia A."/>
            <person name="Saranga D.J."/>
            <person name="Sato H."/>
            <person name="Schaeffer S.W."/>
            <person name="Schatz M.C."/>
            <person name="Schlenke T."/>
            <person name="Schwartz R."/>
            <person name="Segarra C."/>
            <person name="Singh R.S."/>
            <person name="Sirot L."/>
            <person name="Sirota M."/>
            <person name="Sisneros N.B."/>
            <person name="Smith C.D."/>
            <person name="Smith T.F."/>
            <person name="Spieth J."/>
            <person name="Stage D.E."/>
            <person name="Stark A."/>
            <person name="Stephan W."/>
            <person name="Strausberg R.L."/>
            <person name="Strempel S."/>
            <person name="Sturgill D."/>
            <person name="Sutton G."/>
            <person name="Sutton G.G."/>
            <person name="Tao W."/>
            <person name="Teichmann S."/>
            <person name="Tobari Y.N."/>
            <person name="Tomimura Y."/>
            <person name="Tsolas J.M."/>
            <person name="Valente V.L."/>
            <person name="Venter E."/>
            <person name="Venter J.C."/>
            <person name="Vicario S."/>
            <person name="Vieira F.G."/>
            <person name="Vilella A.J."/>
            <person name="Villasante A."/>
            <person name="Walenz B."/>
            <person name="Wang J."/>
            <person name="Wasserman M."/>
            <person name="Watts T."/>
            <person name="Wilson D."/>
            <person name="Wilson R.K."/>
            <person name="Wing R.A."/>
            <person name="Wolfner M.F."/>
            <person name="Wong A."/>
            <person name="Wong G.K."/>
            <person name="Wu C.I."/>
            <person name="Wu G."/>
            <person name="Yamamoto D."/>
            <person name="Yang H.P."/>
            <person name="Yang S.P."/>
            <person name="Yorke J.A."/>
            <person name="Yoshida K."/>
            <person name="Zdobnov E."/>
            <person name="Zhang P."/>
            <person name="Zhang Y."/>
            <person name="Zimin A.V."/>
            <person name="Baldwin J."/>
            <person name="Abdouelleil A."/>
            <person name="Abdulkadir J."/>
            <person name="Abebe A."/>
            <person name="Abera B."/>
            <person name="Abreu J."/>
            <person name="Acer S.C."/>
            <person name="Aftuck L."/>
            <person name="Alexander A."/>
            <person name="An P."/>
            <person name="Anderson E."/>
            <person name="Anderson S."/>
            <person name="Arachi H."/>
            <person name="Azer M."/>
            <person name="Bachantsang P."/>
            <person name="Barry A."/>
            <person name="Bayul T."/>
            <person name="Berlin A."/>
            <person name="Bessette D."/>
            <person name="Bloom T."/>
            <person name="Blye J."/>
            <person name="Boguslavskiy L."/>
            <person name="Bonnet C."/>
            <person name="Boukhgalter B."/>
            <person name="Bourzgui I."/>
            <person name="Brown A."/>
            <person name="Cahill P."/>
            <person name="Channer S."/>
            <person name="Cheshatsang Y."/>
            <person name="Chuda L."/>
            <person name="Citroen M."/>
            <person name="Collymore A."/>
            <person name="Cooke P."/>
            <person name="Costello M."/>
            <person name="D'Aco K."/>
            <person name="Daza R."/>
            <person name="De Haan G."/>
            <person name="DeGray S."/>
            <person name="DeMaso C."/>
            <person name="Dhargay N."/>
            <person name="Dooley K."/>
            <person name="Dooley E."/>
            <person name="Doricent M."/>
            <person name="Dorje P."/>
            <person name="Dorjee K."/>
            <person name="Dupes A."/>
            <person name="Elong R."/>
            <person name="Falk J."/>
            <person name="Farina A."/>
            <person name="Faro S."/>
            <person name="Ferguson D."/>
            <person name="Fisher S."/>
            <person name="Foley C.D."/>
            <person name="Franke A."/>
            <person name="Friedrich D."/>
            <person name="Gadbois L."/>
            <person name="Gearin G."/>
            <person name="Gearin C.R."/>
            <person name="Giannoukos G."/>
            <person name="Goode T."/>
            <person name="Graham J."/>
            <person name="Grandbois E."/>
            <person name="Grewal S."/>
            <person name="Gyaltsen K."/>
            <person name="Hafez N."/>
            <person name="Hagos B."/>
            <person name="Hall J."/>
            <person name="Henson C."/>
            <person name="Hollinger A."/>
            <person name="Honan T."/>
            <person name="Huard M.D."/>
            <person name="Hughes L."/>
            <person name="Hurhula B."/>
            <person name="Husby M.E."/>
            <person name="Kamat A."/>
            <person name="Kanga B."/>
            <person name="Kashin S."/>
            <person name="Khazanovich D."/>
            <person name="Kisner P."/>
            <person name="Lance K."/>
            <person name="Lara M."/>
            <person name="Lee W."/>
            <person name="Lennon N."/>
            <person name="Letendre F."/>
            <person name="LeVine R."/>
            <person name="Lipovsky A."/>
            <person name="Liu X."/>
            <person name="Liu J."/>
            <person name="Liu S."/>
            <person name="Lokyitsang T."/>
            <person name="Lokyitsang Y."/>
            <person name="Lubonja R."/>
            <person name="Lui A."/>
            <person name="MacDonald P."/>
            <person name="Magnisalis V."/>
            <person name="Maru K."/>
            <person name="Matthews C."/>
            <person name="McCusker W."/>
            <person name="McDonough S."/>
            <person name="Mehta T."/>
            <person name="Meldrim J."/>
            <person name="Meneus L."/>
            <person name="Mihai O."/>
            <person name="Mihalev A."/>
            <person name="Mihova T."/>
            <person name="Mittelman R."/>
            <person name="Mlenga V."/>
            <person name="Montmayeur A."/>
            <person name="Mulrain L."/>
            <person name="Navidi A."/>
            <person name="Naylor J."/>
            <person name="Negash T."/>
            <person name="Nguyen T."/>
            <person name="Nguyen N."/>
            <person name="Nicol R."/>
            <person name="Norbu C."/>
            <person name="Norbu N."/>
            <person name="Novod N."/>
            <person name="O'Neill B."/>
            <person name="Osman S."/>
            <person name="Markiewicz E."/>
            <person name="Oyono O.L."/>
            <person name="Patti C."/>
            <person name="Phunkhang P."/>
            <person name="Pierre F."/>
            <person name="Priest M."/>
            <person name="Raghuraman S."/>
            <person name="Rege F."/>
            <person name="Reyes R."/>
            <person name="Rise C."/>
            <person name="Rogov P."/>
            <person name="Ross K."/>
            <person name="Ryan E."/>
            <person name="Settipalli S."/>
            <person name="Shea T."/>
            <person name="Sherpa N."/>
            <person name="Shi L."/>
            <person name="Shih D."/>
            <person name="Sparrow T."/>
            <person name="Spaulding J."/>
            <person name="Stalker J."/>
            <person name="Stange-Thomann N."/>
            <person name="Stavropoulos S."/>
            <person name="Stone C."/>
            <person name="Strader C."/>
            <person name="Tesfaye S."/>
            <person name="Thomson T."/>
            <person name="Thoulutsang Y."/>
            <person name="Thoulutsang D."/>
            <person name="Topham K."/>
            <person name="Topping I."/>
            <person name="Tsamla T."/>
            <person name="Vassiliev H."/>
            <person name="Vo A."/>
            <person name="Wangchuk T."/>
            <person name="Wangdi T."/>
            <person name="Weiand M."/>
            <person name="Wilkinson J."/>
            <person name="Wilson A."/>
            <person name="Yadav S."/>
            <person name="Young G."/>
            <person name="Yu Q."/>
            <person name="Zembek L."/>
            <person name="Zhong D."/>
            <person name="Zimmer A."/>
            <person name="Zwirko Z."/>
            <person name="Jaffe D.B."/>
            <person name="Alvarez P."/>
            <person name="Brockman W."/>
            <person name="Butler J."/>
            <person name="Chin C."/>
            <person name="Gnerre S."/>
            <person name="Grabherr M."/>
            <person name="Kleber M."/>
            <person name="Mauceli E."/>
            <person name="MacCallum I."/>
        </authorList>
    </citation>
    <scope>NUCLEOTIDE SEQUENCE [LARGE SCALE GENOMIC DNA]</scope>
    <source>
        <strain evidence="12">Tucson 15287-2541.00</strain>
    </source>
</reference>
<dbReference type="PANTHER" id="PTHR45840">
    <property type="entry name" value="RHOMBOID-RELATED PROTEIN"/>
    <property type="match status" value="1"/>
</dbReference>
<evidence type="ECO:0000256" key="4">
    <source>
        <dbReference type="ARBA" id="ARBA00022989"/>
    </source>
</evidence>
<dbReference type="GO" id="GO:0031902">
    <property type="term" value="C:late endosome membrane"/>
    <property type="evidence" value="ECO:0007669"/>
    <property type="project" value="EnsemblMetazoa"/>
</dbReference>
<evidence type="ECO:0000256" key="9">
    <source>
        <dbReference type="SAM" id="Phobius"/>
    </source>
</evidence>
<dbReference type="InterPro" id="IPR051739">
    <property type="entry name" value="Rhomboid_IM_Serine_Proteases"/>
</dbReference>
<evidence type="ECO:0000313" key="12">
    <source>
        <dbReference type="Proteomes" id="UP000001070"/>
    </source>
</evidence>
<feature type="transmembrane region" description="Helical" evidence="9">
    <location>
        <begin position="236"/>
        <end position="260"/>
    </location>
</feature>
<name>B4IXI2_DROGR</name>
<comment type="subcellular location">
    <subcellularLocation>
        <location evidence="1">Membrane</location>
        <topology evidence="1">Multi-pass membrane protein</topology>
    </subcellularLocation>
</comment>
<feature type="transmembrane region" description="Helical" evidence="9">
    <location>
        <begin position="176"/>
        <end position="198"/>
    </location>
</feature>
<keyword evidence="4 9" id="KW-1133">Transmembrane helix</keyword>
<dbReference type="InParanoid" id="B4IXI2"/>
<feature type="transmembrane region" description="Helical" evidence="9">
    <location>
        <begin position="77"/>
        <end position="96"/>
    </location>
</feature>
<dbReference type="PhylomeDB" id="B4IXI2"/>
<dbReference type="AlphaFoldDB" id="B4IXI2"/>
<keyword evidence="12" id="KW-1185">Reference proteome</keyword>
<dbReference type="PIRSF" id="PIRSF037470">
    <property type="entry name" value="Rhomboid"/>
    <property type="match status" value="1"/>
</dbReference>
<evidence type="ECO:0000256" key="2">
    <source>
        <dbReference type="ARBA" id="ARBA00009045"/>
    </source>
</evidence>
<dbReference type="HOGENOM" id="CLU_048023_0_1_1"/>
<accession>B4IXI2</accession>
<protein>
    <submittedName>
        <fullName evidence="11">GH16237</fullName>
    </submittedName>
</protein>
<keyword evidence="3 9" id="KW-0812">Transmembrane</keyword>
<dbReference type="Pfam" id="PF01694">
    <property type="entry name" value="Rhomboid"/>
    <property type="match status" value="1"/>
</dbReference>
<dbReference type="PANTHER" id="PTHR45840:SF2">
    <property type="entry name" value="PROTEIN RHOMBOID-RELATED"/>
    <property type="match status" value="1"/>
</dbReference>
<evidence type="ECO:0000256" key="5">
    <source>
        <dbReference type="ARBA" id="ARBA00023136"/>
    </source>
</evidence>
<evidence type="ECO:0000256" key="8">
    <source>
        <dbReference type="SAM" id="MobiDB-lite"/>
    </source>
</evidence>
<dbReference type="EMBL" id="CH916366">
    <property type="protein sequence ID" value="EDV96419.1"/>
    <property type="molecule type" value="Genomic_DNA"/>
</dbReference>
<dbReference type="GO" id="GO:0042676">
    <property type="term" value="P:compound eye cone cell fate commitment"/>
    <property type="evidence" value="ECO:0007669"/>
    <property type="project" value="EnsemblMetazoa"/>
</dbReference>
<feature type="domain" description="Peptidase S54 rhomboid" evidence="10">
    <location>
        <begin position="112"/>
        <end position="261"/>
    </location>
</feature>
<dbReference type="OMA" id="VCCDQLM"/>
<feature type="transmembrane region" description="Helical" evidence="9">
    <location>
        <begin position="205"/>
        <end position="224"/>
    </location>
</feature>
<feature type="active site" evidence="7">
    <location>
        <position position="245"/>
    </location>
</feature>
<dbReference type="GO" id="GO:0005783">
    <property type="term" value="C:endoplasmic reticulum"/>
    <property type="evidence" value="ECO:0007669"/>
    <property type="project" value="EnsemblMetazoa"/>
</dbReference>
<dbReference type="KEGG" id="dgr:6557800"/>
<dbReference type="GO" id="GO:0045177">
    <property type="term" value="C:apical part of cell"/>
    <property type="evidence" value="ECO:0007669"/>
    <property type="project" value="EnsemblMetazoa"/>
</dbReference>
<dbReference type="eggNOG" id="KOG2289">
    <property type="taxonomic scope" value="Eukaryota"/>
</dbReference>
<comment type="similarity">
    <text evidence="2 6">Belongs to the peptidase S54 family.</text>
</comment>
<dbReference type="GO" id="GO:0038004">
    <property type="term" value="P:epidermal growth factor receptor ligand maturation"/>
    <property type="evidence" value="ECO:0007669"/>
    <property type="project" value="EnsemblMetazoa"/>
</dbReference>
<dbReference type="Proteomes" id="UP000001070">
    <property type="component" value="Unassembled WGS sequence"/>
</dbReference>
<dbReference type="OrthoDB" id="418595at2759"/>
<organism evidence="12">
    <name type="scientific">Drosophila grimshawi</name>
    <name type="common">Hawaiian fruit fly</name>
    <name type="synonym">Idiomyia grimshawi</name>
    <dbReference type="NCBI Taxonomy" id="7222"/>
    <lineage>
        <taxon>Eukaryota</taxon>
        <taxon>Metazoa</taxon>
        <taxon>Ecdysozoa</taxon>
        <taxon>Arthropoda</taxon>
        <taxon>Hexapoda</taxon>
        <taxon>Insecta</taxon>
        <taxon>Pterygota</taxon>
        <taxon>Neoptera</taxon>
        <taxon>Endopterygota</taxon>
        <taxon>Diptera</taxon>
        <taxon>Brachycera</taxon>
        <taxon>Muscomorpha</taxon>
        <taxon>Ephydroidea</taxon>
        <taxon>Drosophilidae</taxon>
        <taxon>Drosophila</taxon>
        <taxon>Hawaiian Drosophila</taxon>
    </lineage>
</organism>